<dbReference type="Gene3D" id="3.90.120.10">
    <property type="entry name" value="DNA Methylase, subunit A, domain 2"/>
    <property type="match status" value="1"/>
</dbReference>
<dbReference type="InterPro" id="IPR001525">
    <property type="entry name" value="C5_MeTfrase"/>
</dbReference>
<evidence type="ECO:0000313" key="9">
    <source>
        <dbReference type="EMBL" id="MTW05627.1"/>
    </source>
</evidence>
<dbReference type="PROSITE" id="PS51679">
    <property type="entry name" value="SAM_MT_C5"/>
    <property type="match status" value="1"/>
</dbReference>
<reference evidence="9 10" key="1">
    <citation type="submission" date="2019-11" db="EMBL/GenBank/DDBJ databases">
        <title>Type strains purchased from KCTC, JCM and DSMZ.</title>
        <authorList>
            <person name="Lu H."/>
        </authorList>
    </citation>
    <scope>NUCLEOTIDE SEQUENCE [LARGE SCALE GENOMIC DNA]</scope>
    <source>
        <strain evidence="9 10">KCTC 42409</strain>
    </source>
</reference>
<dbReference type="RefSeq" id="WP_155441973.1">
    <property type="nucleotide sequence ID" value="NZ_WNLA01000027.1"/>
</dbReference>
<dbReference type="SUPFAM" id="SSF53335">
    <property type="entry name" value="S-adenosyl-L-methionine-dependent methyltransferases"/>
    <property type="match status" value="1"/>
</dbReference>
<dbReference type="NCBIfam" id="TIGR00675">
    <property type="entry name" value="dcm"/>
    <property type="match status" value="1"/>
</dbReference>
<dbReference type="GO" id="GO:0009307">
    <property type="term" value="P:DNA restriction-modification system"/>
    <property type="evidence" value="ECO:0007669"/>
    <property type="project" value="UniProtKB-KW"/>
</dbReference>
<dbReference type="PANTHER" id="PTHR10629:SF52">
    <property type="entry name" value="DNA (CYTOSINE-5)-METHYLTRANSFERASE 1"/>
    <property type="match status" value="1"/>
</dbReference>
<dbReference type="GO" id="GO:0032259">
    <property type="term" value="P:methylation"/>
    <property type="evidence" value="ECO:0007669"/>
    <property type="project" value="UniProtKB-KW"/>
</dbReference>
<comment type="caution">
    <text evidence="9">The sequence shown here is derived from an EMBL/GenBank/DDBJ whole genome shotgun (WGS) entry which is preliminary data.</text>
</comment>
<dbReference type="GO" id="GO:0003677">
    <property type="term" value="F:DNA binding"/>
    <property type="evidence" value="ECO:0007669"/>
    <property type="project" value="TreeGrafter"/>
</dbReference>
<accession>A0A6L6Q780</accession>
<dbReference type="Pfam" id="PF00145">
    <property type="entry name" value="DNA_methylase"/>
    <property type="match status" value="1"/>
</dbReference>
<dbReference type="InterPro" id="IPR050390">
    <property type="entry name" value="C5-Methyltransferase"/>
</dbReference>
<evidence type="ECO:0000256" key="2">
    <source>
        <dbReference type="ARBA" id="ARBA00022603"/>
    </source>
</evidence>
<dbReference type="Gene3D" id="3.40.50.150">
    <property type="entry name" value="Vaccinia Virus protein VP39"/>
    <property type="match status" value="1"/>
</dbReference>
<evidence type="ECO:0000256" key="8">
    <source>
        <dbReference type="RuleBase" id="RU000416"/>
    </source>
</evidence>
<keyword evidence="10" id="KW-1185">Reference proteome</keyword>
<evidence type="ECO:0000256" key="5">
    <source>
        <dbReference type="ARBA" id="ARBA00022747"/>
    </source>
</evidence>
<dbReference type="EMBL" id="WNLA01000027">
    <property type="protein sequence ID" value="MTW05627.1"/>
    <property type="molecule type" value="Genomic_DNA"/>
</dbReference>
<gene>
    <name evidence="9" type="primary">dcm</name>
    <name evidence="9" type="ORF">GM668_26470</name>
</gene>
<dbReference type="Proteomes" id="UP000484015">
    <property type="component" value="Unassembled WGS sequence"/>
</dbReference>
<comment type="catalytic activity">
    <reaction evidence="6">
        <text>a 2'-deoxycytidine in DNA + S-adenosyl-L-methionine = a 5-methyl-2'-deoxycytidine in DNA + S-adenosyl-L-homocysteine + H(+)</text>
        <dbReference type="Rhea" id="RHEA:13681"/>
        <dbReference type="Rhea" id="RHEA-COMP:11369"/>
        <dbReference type="Rhea" id="RHEA-COMP:11370"/>
        <dbReference type="ChEBI" id="CHEBI:15378"/>
        <dbReference type="ChEBI" id="CHEBI:57856"/>
        <dbReference type="ChEBI" id="CHEBI:59789"/>
        <dbReference type="ChEBI" id="CHEBI:85452"/>
        <dbReference type="ChEBI" id="CHEBI:85454"/>
        <dbReference type="EC" id="2.1.1.37"/>
    </reaction>
</comment>
<evidence type="ECO:0000256" key="1">
    <source>
        <dbReference type="ARBA" id="ARBA00011975"/>
    </source>
</evidence>
<dbReference type="GO" id="GO:0044027">
    <property type="term" value="P:negative regulation of gene expression via chromosomal CpG island methylation"/>
    <property type="evidence" value="ECO:0007669"/>
    <property type="project" value="TreeGrafter"/>
</dbReference>
<organism evidence="9 10">
    <name type="scientific">Pseudoduganella ginsengisoli</name>
    <dbReference type="NCBI Taxonomy" id="1462440"/>
    <lineage>
        <taxon>Bacteria</taxon>
        <taxon>Pseudomonadati</taxon>
        <taxon>Pseudomonadota</taxon>
        <taxon>Betaproteobacteria</taxon>
        <taxon>Burkholderiales</taxon>
        <taxon>Oxalobacteraceae</taxon>
        <taxon>Telluria group</taxon>
        <taxon>Pseudoduganella</taxon>
    </lineage>
</organism>
<keyword evidence="3 7" id="KW-0808">Transferase</keyword>
<dbReference type="AlphaFoldDB" id="A0A6L6Q780"/>
<evidence type="ECO:0000256" key="4">
    <source>
        <dbReference type="ARBA" id="ARBA00022691"/>
    </source>
</evidence>
<dbReference type="PANTHER" id="PTHR10629">
    <property type="entry name" value="CYTOSINE-SPECIFIC METHYLTRANSFERASE"/>
    <property type="match status" value="1"/>
</dbReference>
<keyword evidence="5" id="KW-0680">Restriction system</keyword>
<dbReference type="PRINTS" id="PR00105">
    <property type="entry name" value="C5METTRFRASE"/>
</dbReference>
<sequence length="373" mass="41334">MDDTLSYSGANALLNTLPKINSQSPVSAQSDEVSARTPTVISLFCGAGGLDVGFSQAGFNVVLAVDYFQSAIDTHNHNSKDKSAVKLDLATATATDLHALIQKISPNASPIGIIGGPPCQGFSQANTKRSHSDPRNNLAKNYTKIITQLADIYPIEFFLFENVSGLLSKENEKVLKNLQKTLSSKFTVSSSCLNAKNFHVPQSRERFFMVGLRKNNKNRKFEFPAPATETLKTVRDAIENLPQPVFFDRSLTPKDIPHHPNHWTMRPLSKRFGPDLVSSGRSLIRLNWDKPSRTVAYGHREIHVHPSGLRRLSIYEAMLLQGFPKDYQLCGTLSEQVTQVSNAVPPPLAKVLAESIRIQINEEIVKKCEQTQK</sequence>
<evidence type="ECO:0000256" key="7">
    <source>
        <dbReference type="PROSITE-ProRule" id="PRU01016"/>
    </source>
</evidence>
<dbReference type="EC" id="2.1.1.37" evidence="1"/>
<evidence type="ECO:0000256" key="6">
    <source>
        <dbReference type="ARBA" id="ARBA00047422"/>
    </source>
</evidence>
<dbReference type="GO" id="GO:0003886">
    <property type="term" value="F:DNA (cytosine-5-)-methyltransferase activity"/>
    <property type="evidence" value="ECO:0007669"/>
    <property type="project" value="UniProtKB-EC"/>
</dbReference>
<protein>
    <recommendedName>
        <fullName evidence="1">DNA (cytosine-5-)-methyltransferase</fullName>
        <ecNumber evidence="1">2.1.1.37</ecNumber>
    </recommendedName>
</protein>
<feature type="active site" evidence="7">
    <location>
        <position position="119"/>
    </location>
</feature>
<name>A0A6L6Q780_9BURK</name>
<evidence type="ECO:0000313" key="10">
    <source>
        <dbReference type="Proteomes" id="UP000484015"/>
    </source>
</evidence>
<comment type="similarity">
    <text evidence="7 8">Belongs to the class I-like SAM-binding methyltransferase superfamily. C5-methyltransferase family.</text>
</comment>
<proteinExistence type="inferred from homology"/>
<evidence type="ECO:0000256" key="3">
    <source>
        <dbReference type="ARBA" id="ARBA00022679"/>
    </source>
</evidence>
<dbReference type="InterPro" id="IPR029063">
    <property type="entry name" value="SAM-dependent_MTases_sf"/>
</dbReference>
<dbReference type="OrthoDB" id="9813719at2"/>
<keyword evidence="2 7" id="KW-0489">Methyltransferase</keyword>
<keyword evidence="4 7" id="KW-0949">S-adenosyl-L-methionine</keyword>